<keyword evidence="1" id="KW-0812">Transmembrane</keyword>
<evidence type="ECO:0000256" key="2">
    <source>
        <dbReference type="SAM" id="SignalP"/>
    </source>
</evidence>
<keyword evidence="1" id="KW-0472">Membrane</keyword>
<keyword evidence="1" id="KW-1133">Transmembrane helix</keyword>
<feature type="chain" id="PRO_5045911967" evidence="2">
    <location>
        <begin position="25"/>
        <end position="320"/>
    </location>
</feature>
<dbReference type="InterPro" id="IPR030832">
    <property type="entry name" value="Acidic_LPXTA"/>
</dbReference>
<evidence type="ECO:0000313" key="4">
    <source>
        <dbReference type="Proteomes" id="UP001516662"/>
    </source>
</evidence>
<gene>
    <name evidence="3" type="ORF">IMZ08_13175</name>
</gene>
<keyword evidence="2" id="KW-0732">Signal</keyword>
<feature type="signal peptide" evidence="2">
    <location>
        <begin position="1"/>
        <end position="24"/>
    </location>
</feature>
<dbReference type="RefSeq" id="WP_193537180.1">
    <property type="nucleotide sequence ID" value="NZ_JADCLJ010000020.1"/>
</dbReference>
<evidence type="ECO:0000313" key="3">
    <source>
        <dbReference type="EMBL" id="MBE4909014.1"/>
    </source>
</evidence>
<accession>A0ABR9QLD9</accession>
<dbReference type="EMBL" id="JADCLJ010000020">
    <property type="protein sequence ID" value="MBE4909014.1"/>
    <property type="molecule type" value="Genomic_DNA"/>
</dbReference>
<feature type="transmembrane region" description="Helical" evidence="1">
    <location>
        <begin position="293"/>
        <end position="311"/>
    </location>
</feature>
<keyword evidence="4" id="KW-1185">Reference proteome</keyword>
<sequence>MKRVIQLFVIGIILFTAYANPTFAAITDQQLDKYLTDIGWTREELQEYFDYFELSLDQFATIEELQTELGTPLTEENFAQLLAAYNMTEVEVNELFASFGDSVEDYLIYEELDASIDFYLNHDEYMKEAEGFLADVGLTEEEVDTLFNHLMSLDETELEQRMEEVAAKLEPFTMLDPEAELTDAQKSELAAIWSDMMNLIGLNPNYHLLDENGVATPVSFQELLGMNDLGGKSLVLELYDLEGNLLLDMQLSDEMLTSDYLFQAANQLVDVGDLAGELTIVKHDTIPKTASPYLINMLFGLLIIFVGFLVFQKTRKREQF</sequence>
<organism evidence="3 4">
    <name type="scientific">Litchfieldia luteola</name>
    <dbReference type="NCBI Taxonomy" id="682179"/>
    <lineage>
        <taxon>Bacteria</taxon>
        <taxon>Bacillati</taxon>
        <taxon>Bacillota</taxon>
        <taxon>Bacilli</taxon>
        <taxon>Bacillales</taxon>
        <taxon>Bacillaceae</taxon>
        <taxon>Litchfieldia</taxon>
    </lineage>
</organism>
<protein>
    <submittedName>
        <fullName evidence="3">Processed acidic surface protein</fullName>
    </submittedName>
</protein>
<dbReference type="Proteomes" id="UP001516662">
    <property type="component" value="Unassembled WGS sequence"/>
</dbReference>
<dbReference type="NCBIfam" id="TIGR04383">
    <property type="entry name" value="acidic_w_LPXTA"/>
    <property type="match status" value="1"/>
</dbReference>
<proteinExistence type="predicted"/>
<evidence type="ECO:0000256" key="1">
    <source>
        <dbReference type="SAM" id="Phobius"/>
    </source>
</evidence>
<comment type="caution">
    <text evidence="3">The sequence shown here is derived from an EMBL/GenBank/DDBJ whole genome shotgun (WGS) entry which is preliminary data.</text>
</comment>
<reference evidence="3 4" key="1">
    <citation type="submission" date="2020-10" db="EMBL/GenBank/DDBJ databases">
        <title>Bacillus sp. HD4P25, an endophyte from a halophyte.</title>
        <authorList>
            <person name="Sun J.-Q."/>
        </authorList>
    </citation>
    <scope>NUCLEOTIDE SEQUENCE [LARGE SCALE GENOMIC DNA]</scope>
    <source>
        <strain evidence="3 4">YIM 93174</strain>
    </source>
</reference>
<name>A0ABR9QLD9_9BACI</name>